<sequence>MVNLTTNHQSANHKIQISPSSTLLSKNFFLFSFFNPRKYILSLLASPKPCNLHFNPSQTPKTYPLSTAGTMKFSMNAKLSVAIIGHFATRGAAQQRVKLTDNTELPQPVLTTILGDSIHKPIPTGGNGFTVMNSEVCRPVTTTTCEWIQVTSTMSSSEVMTTPMVTSSEVTTSLVQTSVITEETTSVATSTIGTASGSTSAVMTPTVSASGTITPIPSSGAEKTGAGLVAGLALLLAI</sequence>
<proteinExistence type="predicted"/>
<evidence type="ECO:0000313" key="2">
    <source>
        <dbReference type="Proteomes" id="UP000011096"/>
    </source>
</evidence>
<reference evidence="1 2" key="2">
    <citation type="submission" date="2020-04" db="EMBL/GenBank/DDBJ databases">
        <title>Genome sequencing and assembly of multiple isolates from the Colletotrichum gloeosporioides species complex.</title>
        <authorList>
            <person name="Gan P."/>
            <person name="Shirasu K."/>
        </authorList>
    </citation>
    <scope>NUCLEOTIDE SEQUENCE [LARGE SCALE GENOMIC DNA]</scope>
    <source>
        <strain evidence="1 2">Nara gc5</strain>
    </source>
</reference>
<comment type="caution">
    <text evidence="1">The sequence shown here is derived from an EMBL/GenBank/DDBJ whole genome shotgun (WGS) entry which is preliminary data.</text>
</comment>
<dbReference type="AlphaFoldDB" id="A0A7J6INR0"/>
<dbReference type="GeneID" id="43607712"/>
<reference evidence="1 2" key="1">
    <citation type="submission" date="2012-08" db="EMBL/GenBank/DDBJ databases">
        <authorList>
            <person name="Gan P.H.P."/>
            <person name="Ikeda K."/>
            <person name="Irieda H."/>
            <person name="Narusaka M."/>
            <person name="O'Connell R.J."/>
            <person name="Narusaka Y."/>
            <person name="Takano Y."/>
            <person name="Kubo Y."/>
            <person name="Shirasu K."/>
        </authorList>
    </citation>
    <scope>NUCLEOTIDE SEQUENCE [LARGE SCALE GENOMIC DNA]</scope>
    <source>
        <strain evidence="1 2">Nara gc5</strain>
    </source>
</reference>
<accession>A0A7J6INR0</accession>
<evidence type="ECO:0000313" key="1">
    <source>
        <dbReference type="EMBL" id="KAF4477537.1"/>
    </source>
</evidence>
<name>A0A7J6INR0_COLFN</name>
<dbReference type="Proteomes" id="UP000011096">
    <property type="component" value="Unassembled WGS sequence"/>
</dbReference>
<dbReference type="EMBL" id="ANPB02000008">
    <property type="protein sequence ID" value="KAF4477537.1"/>
    <property type="molecule type" value="Genomic_DNA"/>
</dbReference>
<dbReference type="RefSeq" id="XP_031879770.2">
    <property type="nucleotide sequence ID" value="XM_032023535.2"/>
</dbReference>
<protein>
    <submittedName>
        <fullName evidence="1">Uncharacterized protein</fullName>
    </submittedName>
</protein>
<dbReference type="OrthoDB" id="4848584at2759"/>
<organism evidence="1 2">
    <name type="scientific">Colletotrichum fructicola (strain Nara gc5)</name>
    <name type="common">Anthracnose fungus</name>
    <name type="synonym">Colletotrichum gloeosporioides (strain Nara gc5)</name>
    <dbReference type="NCBI Taxonomy" id="1213859"/>
    <lineage>
        <taxon>Eukaryota</taxon>
        <taxon>Fungi</taxon>
        <taxon>Dikarya</taxon>
        <taxon>Ascomycota</taxon>
        <taxon>Pezizomycotina</taxon>
        <taxon>Sordariomycetes</taxon>
        <taxon>Hypocreomycetidae</taxon>
        <taxon>Glomerellales</taxon>
        <taxon>Glomerellaceae</taxon>
        <taxon>Colletotrichum</taxon>
        <taxon>Colletotrichum gloeosporioides species complex</taxon>
    </lineage>
</organism>
<gene>
    <name evidence="1" type="ORF">CGGC5_v014199</name>
</gene>
<keyword evidence="2" id="KW-1185">Reference proteome</keyword>
<dbReference type="InParanoid" id="A0A7J6INR0"/>